<dbReference type="InterPro" id="IPR012674">
    <property type="entry name" value="Calycin"/>
</dbReference>
<reference evidence="6" key="2">
    <citation type="submission" date="2019-09" db="UniProtKB">
        <authorList>
            <consortium name="WormBaseParasite"/>
        </authorList>
    </citation>
    <scope>IDENTIFICATION</scope>
</reference>
<protein>
    <submittedName>
        <fullName evidence="6">FABP domain-containing protein</fullName>
    </submittedName>
</protein>
<dbReference type="WBParaSite" id="HPBE_0000507301-mRNA-1">
    <property type="protein sequence ID" value="HPBE_0000507301-mRNA-1"/>
    <property type="gene ID" value="HPBE_0000507301"/>
</dbReference>
<dbReference type="Gene3D" id="2.40.128.20">
    <property type="match status" value="1"/>
</dbReference>
<accession>A0A183FF36</accession>
<proteinExistence type="inferred from homology"/>
<gene>
    <name evidence="4" type="ORF">HPBE_LOCUS5074</name>
</gene>
<dbReference type="PANTHER" id="PTHR22725">
    <property type="entry name" value="FATTY ACID-BINDING PROTEIN HOMOLOG 1-RELATED-RELATED"/>
    <property type="match status" value="1"/>
</dbReference>
<dbReference type="Proteomes" id="UP000050761">
    <property type="component" value="Unassembled WGS sequence"/>
</dbReference>
<dbReference type="AlphaFoldDB" id="A0A183FF36"/>
<evidence type="ECO:0000256" key="2">
    <source>
        <dbReference type="ARBA" id="ARBA00022448"/>
    </source>
</evidence>
<dbReference type="CDD" id="cd00742">
    <property type="entry name" value="FABP"/>
    <property type="match status" value="1"/>
</dbReference>
<name>A0A183FF36_HELPZ</name>
<dbReference type="EMBL" id="UZAH01025408">
    <property type="protein sequence ID" value="VDO63313.1"/>
    <property type="molecule type" value="Genomic_DNA"/>
</dbReference>
<keyword evidence="5" id="KW-1185">Reference proteome</keyword>
<evidence type="ECO:0000313" key="5">
    <source>
        <dbReference type="Proteomes" id="UP000050761"/>
    </source>
</evidence>
<evidence type="ECO:0000256" key="1">
    <source>
        <dbReference type="ARBA" id="ARBA00008390"/>
    </source>
</evidence>
<accession>A0A3P7YFD2</accession>
<evidence type="ECO:0000256" key="3">
    <source>
        <dbReference type="ARBA" id="ARBA00023121"/>
    </source>
</evidence>
<keyword evidence="2" id="KW-0813">Transport</keyword>
<keyword evidence="3" id="KW-0446">Lipid-binding</keyword>
<evidence type="ECO:0000313" key="6">
    <source>
        <dbReference type="WBParaSite" id="HPBE_0000507301-mRNA-1"/>
    </source>
</evidence>
<dbReference type="OrthoDB" id="412780at2759"/>
<dbReference type="GO" id="GO:0008289">
    <property type="term" value="F:lipid binding"/>
    <property type="evidence" value="ECO:0007669"/>
    <property type="project" value="UniProtKB-KW"/>
</dbReference>
<comment type="similarity">
    <text evidence="1">Belongs to the calycin superfamily. Fatty-acid binding protein (FABP) family.</text>
</comment>
<dbReference type="InterPro" id="IPR040094">
    <property type="entry name" value="Lbp1-4"/>
</dbReference>
<evidence type="ECO:0000313" key="4">
    <source>
        <dbReference type="EMBL" id="VDO63313.1"/>
    </source>
</evidence>
<reference evidence="4 5" key="1">
    <citation type="submission" date="2018-11" db="EMBL/GenBank/DDBJ databases">
        <authorList>
            <consortium name="Pathogen Informatics"/>
        </authorList>
    </citation>
    <scope>NUCLEOTIDE SEQUENCE [LARGE SCALE GENOMIC DNA]</scope>
</reference>
<dbReference type="PANTHER" id="PTHR22725:SF9">
    <property type="entry name" value="FATTY ACID-BINDING PROTEIN HOMOLOG 3"/>
    <property type="match status" value="1"/>
</dbReference>
<organism evidence="5 6">
    <name type="scientific">Heligmosomoides polygyrus</name>
    <name type="common">Parasitic roundworm</name>
    <dbReference type="NCBI Taxonomy" id="6339"/>
    <lineage>
        <taxon>Eukaryota</taxon>
        <taxon>Metazoa</taxon>
        <taxon>Ecdysozoa</taxon>
        <taxon>Nematoda</taxon>
        <taxon>Chromadorea</taxon>
        <taxon>Rhabditida</taxon>
        <taxon>Rhabditina</taxon>
        <taxon>Rhabditomorpha</taxon>
        <taxon>Strongyloidea</taxon>
        <taxon>Heligmosomidae</taxon>
        <taxon>Heligmosomoides</taxon>
    </lineage>
</organism>
<dbReference type="SUPFAM" id="SSF50814">
    <property type="entry name" value="Lipocalins"/>
    <property type="match status" value="1"/>
</dbReference>
<sequence length="128" mass="15040">FVLEKSENFGELLAAKGVNRFFASVTKVIAKKATSGYNLENLTSKKDTVHHGWKLGETFEAEGLDRNRHNITFEFKDDTLTEKHVRLNDPNDKWEMYYYTIDSNDMLLVLKMENNGTTCLRWFKRERK</sequence>